<gene>
    <name evidence="1" type="ORF">Amon02_000678400</name>
</gene>
<organism evidence="1 2">
    <name type="scientific">Ambrosiozyma monospora</name>
    <name type="common">Yeast</name>
    <name type="synonym">Endomycopsis monosporus</name>
    <dbReference type="NCBI Taxonomy" id="43982"/>
    <lineage>
        <taxon>Eukaryota</taxon>
        <taxon>Fungi</taxon>
        <taxon>Dikarya</taxon>
        <taxon>Ascomycota</taxon>
        <taxon>Saccharomycotina</taxon>
        <taxon>Pichiomycetes</taxon>
        <taxon>Pichiales</taxon>
        <taxon>Pichiaceae</taxon>
        <taxon>Ambrosiozyma</taxon>
    </lineage>
</organism>
<reference evidence="1" key="1">
    <citation type="submission" date="2023-04" db="EMBL/GenBank/DDBJ databases">
        <title>Ambrosiozyma monospora NBRC 10751.</title>
        <authorList>
            <person name="Ichikawa N."/>
            <person name="Sato H."/>
            <person name="Tonouchi N."/>
        </authorList>
    </citation>
    <scope>NUCLEOTIDE SEQUENCE</scope>
    <source>
        <strain evidence="1">NBRC 10751</strain>
    </source>
</reference>
<keyword evidence="2" id="KW-1185">Reference proteome</keyword>
<evidence type="ECO:0000313" key="1">
    <source>
        <dbReference type="EMBL" id="GME84361.1"/>
    </source>
</evidence>
<comment type="caution">
    <text evidence="1">The sequence shown here is derived from an EMBL/GenBank/DDBJ whole genome shotgun (WGS) entry which is preliminary data.</text>
</comment>
<protein>
    <submittedName>
        <fullName evidence="1">Unnamed protein product</fullName>
    </submittedName>
</protein>
<evidence type="ECO:0000313" key="2">
    <source>
        <dbReference type="Proteomes" id="UP001165064"/>
    </source>
</evidence>
<proteinExistence type="predicted"/>
<name>A0ACB5T9T8_AMBMO</name>
<dbReference type="EMBL" id="BSXS01005434">
    <property type="protein sequence ID" value="GME84361.1"/>
    <property type="molecule type" value="Genomic_DNA"/>
</dbReference>
<accession>A0ACB5T9T8</accession>
<sequence length="325" mass="36953">MTRFQNNLEYFVPLKYQGDDNHIPAALRFIPNKKKVDYHKLKNKPISSTVANSSSSGADMRLNKRKKISGLFDKARTLELRMVLDLPTYYNMSSTLDAIPVTFECKCPRKDLSLFKKCNGESTRLGEFNIVSFEFGVSTSIKLNTTTNLLTDEDINNSNWINIPRRKLLETHGYNLNKLDLATDFQYNSRTGSFVLSTTLANLLKMDNTLEDYFADKTFMNQVTIGNYFQSKNVYYATIGIANNQSSQLQSGSPQQITPDCVFAFEIVGSFVHRVEDADYLENLLHNPKVVQCYKKKEQAGNLNISKWDSPPPPYAPPCYALIEP</sequence>
<dbReference type="Proteomes" id="UP001165064">
    <property type="component" value="Unassembled WGS sequence"/>
</dbReference>